<keyword evidence="1" id="KW-0472">Membrane</keyword>
<proteinExistence type="predicted"/>
<comment type="caution">
    <text evidence="2">The sequence shown here is derived from an EMBL/GenBank/DDBJ whole genome shotgun (WGS) entry which is preliminary data.</text>
</comment>
<protein>
    <submittedName>
        <fullName evidence="2">Uncharacterized protein</fullName>
    </submittedName>
</protein>
<feature type="transmembrane region" description="Helical" evidence="1">
    <location>
        <begin position="28"/>
        <end position="47"/>
    </location>
</feature>
<accession>A0ABQ9IIA7</accession>
<keyword evidence="3" id="KW-1185">Reference proteome</keyword>
<organism evidence="2 3">
    <name type="scientific">Dryococelus australis</name>
    <dbReference type="NCBI Taxonomy" id="614101"/>
    <lineage>
        <taxon>Eukaryota</taxon>
        <taxon>Metazoa</taxon>
        <taxon>Ecdysozoa</taxon>
        <taxon>Arthropoda</taxon>
        <taxon>Hexapoda</taxon>
        <taxon>Insecta</taxon>
        <taxon>Pterygota</taxon>
        <taxon>Neoptera</taxon>
        <taxon>Polyneoptera</taxon>
        <taxon>Phasmatodea</taxon>
        <taxon>Verophasmatodea</taxon>
        <taxon>Anareolatae</taxon>
        <taxon>Phasmatidae</taxon>
        <taxon>Eurycanthinae</taxon>
        <taxon>Dryococelus</taxon>
    </lineage>
</organism>
<keyword evidence="1" id="KW-1133">Transmembrane helix</keyword>
<evidence type="ECO:0000313" key="2">
    <source>
        <dbReference type="EMBL" id="KAJ8896447.1"/>
    </source>
</evidence>
<reference evidence="2 3" key="1">
    <citation type="submission" date="2023-02" db="EMBL/GenBank/DDBJ databases">
        <title>LHISI_Scaffold_Assembly.</title>
        <authorList>
            <person name="Stuart O.P."/>
            <person name="Cleave R."/>
            <person name="Magrath M.J.L."/>
            <person name="Mikheyev A.S."/>
        </authorList>
    </citation>
    <scope>NUCLEOTIDE SEQUENCE [LARGE SCALE GENOMIC DNA]</scope>
    <source>
        <strain evidence="2">Daus_M_001</strain>
        <tissue evidence="2">Leg muscle</tissue>
    </source>
</reference>
<evidence type="ECO:0000256" key="1">
    <source>
        <dbReference type="SAM" id="Phobius"/>
    </source>
</evidence>
<evidence type="ECO:0000313" key="3">
    <source>
        <dbReference type="Proteomes" id="UP001159363"/>
    </source>
</evidence>
<sequence>MYVLQAVMQLLKSPTIAPDSRKKNILVIYLYAARYLGIILICHKFLIKIHIQNREILLTH</sequence>
<keyword evidence="1" id="KW-0812">Transmembrane</keyword>
<name>A0ABQ9IIA7_9NEOP</name>
<gene>
    <name evidence="2" type="ORF">PR048_001791</name>
</gene>
<dbReference type="EMBL" id="JARBHB010000001">
    <property type="protein sequence ID" value="KAJ8896447.1"/>
    <property type="molecule type" value="Genomic_DNA"/>
</dbReference>
<dbReference type="Proteomes" id="UP001159363">
    <property type="component" value="Chromosome 1"/>
</dbReference>